<gene>
    <name evidence="3" type="ORF">H7I77_09935</name>
    <name evidence="2" type="ORF">RMCN_0822</name>
</gene>
<dbReference type="EMBL" id="JACKTI010000029">
    <property type="protein sequence ID" value="MCV7023665.1"/>
    <property type="molecule type" value="Genomic_DNA"/>
</dbReference>
<reference evidence="3" key="2">
    <citation type="submission" date="2020-07" db="EMBL/GenBank/DDBJ databases">
        <authorList>
            <person name="Pettersson B.M.F."/>
            <person name="Behra P.R.K."/>
            <person name="Ramesh M."/>
            <person name="Das S."/>
            <person name="Dasgupta S."/>
            <person name="Kirsebom L.A."/>
        </authorList>
    </citation>
    <scope>NUCLEOTIDE SEQUENCE</scope>
    <source>
        <strain evidence="3">DSM 44203</strain>
    </source>
</reference>
<dbReference type="Gene3D" id="1.10.260.40">
    <property type="entry name" value="lambda repressor-like DNA-binding domains"/>
    <property type="match status" value="1"/>
</dbReference>
<dbReference type="AlphaFoldDB" id="A0AAW5SHN7"/>
<dbReference type="SUPFAM" id="SSF47413">
    <property type="entry name" value="lambda repressor-like DNA-binding domains"/>
    <property type="match status" value="1"/>
</dbReference>
<dbReference type="InterPro" id="IPR010982">
    <property type="entry name" value="Lambda_DNA-bd_dom_sf"/>
</dbReference>
<organism evidence="3 5">
    <name type="scientific">Mycolicibacterium novocastrense</name>
    <name type="common">Mycobacterium novocastrense</name>
    <dbReference type="NCBI Taxonomy" id="59813"/>
    <lineage>
        <taxon>Bacteria</taxon>
        <taxon>Bacillati</taxon>
        <taxon>Actinomycetota</taxon>
        <taxon>Actinomycetes</taxon>
        <taxon>Mycobacteriales</taxon>
        <taxon>Mycobacteriaceae</taxon>
        <taxon>Mycolicibacterium</taxon>
    </lineage>
</organism>
<protein>
    <submittedName>
        <fullName evidence="2">Helix-turn-helix domain protein</fullName>
    </submittedName>
    <submittedName>
        <fullName evidence="3">Helix-turn-helix transcriptional regulator</fullName>
    </submittedName>
</protein>
<dbReference type="Proteomes" id="UP000069773">
    <property type="component" value="Unassembled WGS sequence"/>
</dbReference>
<reference evidence="3" key="3">
    <citation type="journal article" date="2022" name="BMC Genomics">
        <title>Comparative genome analysis of mycobacteria focusing on tRNA and non-coding RNA.</title>
        <authorList>
            <person name="Behra P.R.K."/>
            <person name="Pettersson B.M.F."/>
            <person name="Ramesh M."/>
            <person name="Das S."/>
            <person name="Dasgupta S."/>
            <person name="Kirsebom L.A."/>
        </authorList>
    </citation>
    <scope>NUCLEOTIDE SEQUENCE</scope>
    <source>
        <strain evidence="3">DSM 44203</strain>
    </source>
</reference>
<dbReference type="Pfam" id="PF01381">
    <property type="entry name" value="HTH_3"/>
    <property type="match status" value="1"/>
</dbReference>
<keyword evidence="4" id="KW-1185">Reference proteome</keyword>
<reference evidence="2 4" key="1">
    <citation type="journal article" date="2016" name="Genome Announc.">
        <title>Draft Genome Sequences of Five Rapidly Growing Mycobacterium Species, M. thermoresistibile, M. fortuitum subsp. acetamidolyticum, M. canariasense, M. brisbanense, and M. novocastrense.</title>
        <authorList>
            <person name="Katahira K."/>
            <person name="Ogura Y."/>
            <person name="Gotoh Y."/>
            <person name="Hayashi T."/>
        </authorList>
    </citation>
    <scope>NUCLEOTIDE SEQUENCE [LARGE SCALE GENOMIC DNA]</scope>
    <source>
        <strain evidence="2 4">JCM18114</strain>
    </source>
</reference>
<name>A0AAW5SHN7_MYCNV</name>
<proteinExistence type="predicted"/>
<comment type="caution">
    <text evidence="3">The sequence shown here is derived from an EMBL/GenBank/DDBJ whole genome shotgun (WGS) entry which is preliminary data.</text>
</comment>
<dbReference type="InterPro" id="IPR001387">
    <property type="entry name" value="Cro/C1-type_HTH"/>
</dbReference>
<evidence type="ECO:0000313" key="4">
    <source>
        <dbReference type="Proteomes" id="UP000069773"/>
    </source>
</evidence>
<sequence length="259" mass="27328">MNREAAGAAIRALREARDLSLADLAASSGVSQMGLSYLERGIRKPRKDTVRKVELAMGLPSGSYQRLVFAEDPHAELEAIVATSQSASAQAKAAVSSGLVLGRRTDTTALLGGYAEAQIEALNAVINRMPPETATDYETYIAFVIDRCIQTEGLTADSWRVAAHADAGDADRLMAHLETLEATRQSLLARLQARSLGAKLDIACVNSPLPDSVIAQLLGTTAEDLWVWRNQGAIPGEAVELVQAFVAAGRAGDGDDGAG</sequence>
<dbReference type="SMART" id="SM00530">
    <property type="entry name" value="HTH_XRE"/>
    <property type="match status" value="1"/>
</dbReference>
<dbReference type="EMBL" id="BCTA01000013">
    <property type="protein sequence ID" value="GAT07689.1"/>
    <property type="molecule type" value="Genomic_DNA"/>
</dbReference>
<feature type="domain" description="HTH cro/C1-type" evidence="1">
    <location>
        <begin position="10"/>
        <end position="65"/>
    </location>
</feature>
<dbReference type="GO" id="GO:0003677">
    <property type="term" value="F:DNA binding"/>
    <property type="evidence" value="ECO:0007669"/>
    <property type="project" value="InterPro"/>
</dbReference>
<evidence type="ECO:0000313" key="3">
    <source>
        <dbReference type="EMBL" id="MCV7023665.1"/>
    </source>
</evidence>
<dbReference type="PROSITE" id="PS50943">
    <property type="entry name" value="HTH_CROC1"/>
    <property type="match status" value="1"/>
</dbReference>
<dbReference type="CDD" id="cd00093">
    <property type="entry name" value="HTH_XRE"/>
    <property type="match status" value="1"/>
</dbReference>
<evidence type="ECO:0000259" key="1">
    <source>
        <dbReference type="PROSITE" id="PS50943"/>
    </source>
</evidence>
<dbReference type="Proteomes" id="UP001207528">
    <property type="component" value="Unassembled WGS sequence"/>
</dbReference>
<accession>A0AAW5SHN7</accession>
<evidence type="ECO:0000313" key="2">
    <source>
        <dbReference type="EMBL" id="GAT07689.1"/>
    </source>
</evidence>
<evidence type="ECO:0000313" key="5">
    <source>
        <dbReference type="Proteomes" id="UP001207528"/>
    </source>
</evidence>
<dbReference type="RefSeq" id="WP_067387597.1">
    <property type="nucleotide sequence ID" value="NZ_BCTA01000013.1"/>
</dbReference>